<dbReference type="NCBIfam" id="TIGR04214">
    <property type="entry name" value="CSLREA_Nterm"/>
    <property type="match status" value="1"/>
</dbReference>
<protein>
    <recommendedName>
        <fullName evidence="2">CSLREA domain-containing protein</fullName>
    </recommendedName>
</protein>
<accession>X1N584</accession>
<dbReference type="EMBL" id="BARV01027604">
    <property type="protein sequence ID" value="GAI39182.1"/>
    <property type="molecule type" value="Genomic_DNA"/>
</dbReference>
<gene>
    <name evidence="1" type="ORF">S06H3_44391</name>
</gene>
<evidence type="ECO:0000313" key="1">
    <source>
        <dbReference type="EMBL" id="GAI39182.1"/>
    </source>
</evidence>
<sequence length="89" mass="9447">MRTVNVRNMGQPYKITLLIPLLLILGITLRGDYGYASASTLTSIVVDTTDDELNSDGDCSLREAVRAANLDITVDGCEVGSGDDTIVLG</sequence>
<reference evidence="1" key="1">
    <citation type="journal article" date="2014" name="Front. Microbiol.">
        <title>High frequency of phylogenetically diverse reductive dehalogenase-homologous genes in deep subseafloor sedimentary metagenomes.</title>
        <authorList>
            <person name="Kawai M."/>
            <person name="Futagami T."/>
            <person name="Toyoda A."/>
            <person name="Takaki Y."/>
            <person name="Nishi S."/>
            <person name="Hori S."/>
            <person name="Arai W."/>
            <person name="Tsubouchi T."/>
            <person name="Morono Y."/>
            <person name="Uchiyama I."/>
            <person name="Ito T."/>
            <person name="Fujiyama A."/>
            <person name="Inagaki F."/>
            <person name="Takami H."/>
        </authorList>
    </citation>
    <scope>NUCLEOTIDE SEQUENCE</scope>
    <source>
        <strain evidence="1">Expedition CK06-06</strain>
    </source>
</reference>
<dbReference type="AlphaFoldDB" id="X1N584"/>
<evidence type="ECO:0008006" key="2">
    <source>
        <dbReference type="Google" id="ProtNLM"/>
    </source>
</evidence>
<proteinExistence type="predicted"/>
<dbReference type="InterPro" id="IPR026457">
    <property type="entry name" value="CSLREA_Nterm"/>
</dbReference>
<comment type="caution">
    <text evidence="1">The sequence shown here is derived from an EMBL/GenBank/DDBJ whole genome shotgun (WGS) entry which is preliminary data.</text>
</comment>
<feature type="non-terminal residue" evidence="1">
    <location>
        <position position="89"/>
    </location>
</feature>
<name>X1N584_9ZZZZ</name>
<organism evidence="1">
    <name type="scientific">marine sediment metagenome</name>
    <dbReference type="NCBI Taxonomy" id="412755"/>
    <lineage>
        <taxon>unclassified sequences</taxon>
        <taxon>metagenomes</taxon>
        <taxon>ecological metagenomes</taxon>
    </lineage>
</organism>